<dbReference type="PROSITE" id="PS50110">
    <property type="entry name" value="RESPONSE_REGULATORY"/>
    <property type="match status" value="1"/>
</dbReference>
<dbReference type="SMART" id="SM00448">
    <property type="entry name" value="REC"/>
    <property type="match status" value="1"/>
</dbReference>
<organism evidence="6 7">
    <name type="scientific">Clostridium omnivorum</name>
    <dbReference type="NCBI Taxonomy" id="1604902"/>
    <lineage>
        <taxon>Bacteria</taxon>
        <taxon>Bacillati</taxon>
        <taxon>Bacillota</taxon>
        <taxon>Clostridia</taxon>
        <taxon>Eubacteriales</taxon>
        <taxon>Clostridiaceae</taxon>
        <taxon>Clostridium</taxon>
    </lineage>
</organism>
<gene>
    <name evidence="6" type="ORF">bsdE14_33160</name>
</gene>
<dbReference type="Pfam" id="PF13181">
    <property type="entry name" value="TPR_8"/>
    <property type="match status" value="1"/>
</dbReference>
<dbReference type="Gene3D" id="1.25.40.10">
    <property type="entry name" value="Tetratricopeptide repeat domain"/>
    <property type="match status" value="1"/>
</dbReference>
<dbReference type="InterPro" id="IPR001789">
    <property type="entry name" value="Sig_transdc_resp-reg_receiver"/>
</dbReference>
<keyword evidence="7" id="KW-1185">Reference proteome</keyword>
<accession>A0ABQ5N9R5</accession>
<dbReference type="InterPro" id="IPR050595">
    <property type="entry name" value="Bact_response_regulator"/>
</dbReference>
<dbReference type="Proteomes" id="UP001208567">
    <property type="component" value="Unassembled WGS sequence"/>
</dbReference>
<comment type="caution">
    <text evidence="6">The sequence shown here is derived from an EMBL/GenBank/DDBJ whole genome shotgun (WGS) entry which is preliminary data.</text>
</comment>
<dbReference type="InterPro" id="IPR019734">
    <property type="entry name" value="TPR_rpt"/>
</dbReference>
<feature type="domain" description="Response regulatory" evidence="5">
    <location>
        <begin position="3"/>
        <end position="117"/>
    </location>
</feature>
<comment type="function">
    <text evidence="3">May play the central regulatory role in sporulation. It may be an element of the effector pathway responsible for the activation of sporulation genes in response to nutritional stress. Spo0A may act in concert with spo0H (a sigma factor) to control the expression of some genes that are critical to the sporulation process.</text>
</comment>
<evidence type="ECO:0000259" key="5">
    <source>
        <dbReference type="PROSITE" id="PS50110"/>
    </source>
</evidence>
<dbReference type="EMBL" id="BRXR01000001">
    <property type="protein sequence ID" value="GLC31906.1"/>
    <property type="molecule type" value="Genomic_DNA"/>
</dbReference>
<dbReference type="InterPro" id="IPR011990">
    <property type="entry name" value="TPR-like_helical_dom_sf"/>
</dbReference>
<feature type="modified residue" description="4-aspartylphosphate" evidence="4">
    <location>
        <position position="52"/>
    </location>
</feature>
<dbReference type="Gene3D" id="3.40.50.2300">
    <property type="match status" value="1"/>
</dbReference>
<dbReference type="InterPro" id="IPR011006">
    <property type="entry name" value="CheY-like_superfamily"/>
</dbReference>
<evidence type="ECO:0000256" key="1">
    <source>
        <dbReference type="ARBA" id="ARBA00018672"/>
    </source>
</evidence>
<dbReference type="PANTHER" id="PTHR44591">
    <property type="entry name" value="STRESS RESPONSE REGULATOR PROTEIN 1"/>
    <property type="match status" value="1"/>
</dbReference>
<sequence length="191" mass="21450">MKRVLVVDDTKNIKNLLTTCLTVNGYSVLTASNGAEAMEILKTNEVELIFLDIKMPELSGTEVLKRIRGMGIETPVIIMTAFATVKNAVECTKLGAIMYLQKPFTSDKVKSVLAEIEPLIEKNNLSIDRYLLRAKELMRTGELDEAFNILKKALSINVNSKEAYELLGNIYELRGDITEAERFNKISKLFD</sequence>
<dbReference type="PANTHER" id="PTHR44591:SF3">
    <property type="entry name" value="RESPONSE REGULATORY DOMAIN-CONTAINING PROTEIN"/>
    <property type="match status" value="1"/>
</dbReference>
<evidence type="ECO:0000313" key="7">
    <source>
        <dbReference type="Proteomes" id="UP001208567"/>
    </source>
</evidence>
<protein>
    <recommendedName>
        <fullName evidence="1">Stage 0 sporulation protein A homolog</fullName>
    </recommendedName>
</protein>
<evidence type="ECO:0000256" key="2">
    <source>
        <dbReference type="ARBA" id="ARBA00022553"/>
    </source>
</evidence>
<dbReference type="SUPFAM" id="SSF52172">
    <property type="entry name" value="CheY-like"/>
    <property type="match status" value="1"/>
</dbReference>
<keyword evidence="2 4" id="KW-0597">Phosphoprotein</keyword>
<evidence type="ECO:0000256" key="4">
    <source>
        <dbReference type="PROSITE-ProRule" id="PRU00169"/>
    </source>
</evidence>
<evidence type="ECO:0000256" key="3">
    <source>
        <dbReference type="ARBA" id="ARBA00024867"/>
    </source>
</evidence>
<evidence type="ECO:0000313" key="6">
    <source>
        <dbReference type="EMBL" id="GLC31906.1"/>
    </source>
</evidence>
<dbReference type="RefSeq" id="WP_264851225.1">
    <property type="nucleotide sequence ID" value="NZ_BRXR01000001.1"/>
</dbReference>
<dbReference type="SUPFAM" id="SSF48452">
    <property type="entry name" value="TPR-like"/>
    <property type="match status" value="1"/>
</dbReference>
<dbReference type="Pfam" id="PF00072">
    <property type="entry name" value="Response_reg"/>
    <property type="match status" value="1"/>
</dbReference>
<proteinExistence type="predicted"/>
<name>A0ABQ5N9R5_9CLOT</name>
<reference evidence="6 7" key="1">
    <citation type="journal article" date="2024" name="Int. J. Syst. Evol. Microbiol.">
        <title>Clostridium omnivorum sp. nov., isolated from anoxic soil under the treatment of reductive soil disinfestation.</title>
        <authorList>
            <person name="Ueki A."/>
            <person name="Tonouchi A."/>
            <person name="Kaku N."/>
            <person name="Honma S."/>
            <person name="Ueki K."/>
        </authorList>
    </citation>
    <scope>NUCLEOTIDE SEQUENCE [LARGE SCALE GENOMIC DNA]</scope>
    <source>
        <strain evidence="6 7">E14</strain>
    </source>
</reference>